<dbReference type="PANTHER" id="PTHR35152">
    <property type="entry name" value="DOMAIN SIGNALLING PROTEIN, PUTATIVE (AFU_ORTHOLOGUE AFUA_5G11310)-RELATED"/>
    <property type="match status" value="1"/>
</dbReference>
<reference evidence="5" key="2">
    <citation type="submission" date="2010-04" db="EMBL/GenBank/DDBJ databases">
        <authorList>
            <person name="Buell R."/>
            <person name="Hamilton J."/>
            <person name="Hostetler J."/>
        </authorList>
    </citation>
    <scope>NUCLEOTIDE SEQUENCE [LARGE SCALE GENOMIC DNA]</scope>
    <source>
        <strain evidence="5">DAOM:BR144</strain>
    </source>
</reference>
<evidence type="ECO:0000259" key="3">
    <source>
        <dbReference type="PROSITE" id="PS50924"/>
    </source>
</evidence>
<protein>
    <recommendedName>
        <fullName evidence="3">MHYT domain-containing protein</fullName>
    </recommendedName>
</protein>
<dbReference type="PANTHER" id="PTHR35152:SF1">
    <property type="entry name" value="DOMAIN SIGNALLING PROTEIN, PUTATIVE (AFU_ORTHOLOGUE AFUA_5G11310)-RELATED"/>
    <property type="match status" value="1"/>
</dbReference>
<feature type="transmembrane region" description="Helical" evidence="2">
    <location>
        <begin position="89"/>
        <end position="110"/>
    </location>
</feature>
<dbReference type="InterPro" id="IPR005330">
    <property type="entry name" value="MHYT_dom"/>
</dbReference>
<feature type="transmembrane region" description="Helical" evidence="2">
    <location>
        <begin position="405"/>
        <end position="426"/>
    </location>
</feature>
<organism evidence="4 5">
    <name type="scientific">Globisporangium ultimum (strain ATCC 200006 / CBS 805.95 / DAOM BR144)</name>
    <name type="common">Pythium ultimum</name>
    <dbReference type="NCBI Taxonomy" id="431595"/>
    <lineage>
        <taxon>Eukaryota</taxon>
        <taxon>Sar</taxon>
        <taxon>Stramenopiles</taxon>
        <taxon>Oomycota</taxon>
        <taxon>Peronosporomycetes</taxon>
        <taxon>Pythiales</taxon>
        <taxon>Pythiaceae</taxon>
        <taxon>Globisporangium</taxon>
    </lineage>
</organism>
<evidence type="ECO:0000313" key="5">
    <source>
        <dbReference type="Proteomes" id="UP000019132"/>
    </source>
</evidence>
<feature type="region of interest" description="Disordered" evidence="1">
    <location>
        <begin position="307"/>
        <end position="379"/>
    </location>
</feature>
<feature type="transmembrane region" description="Helical" evidence="2">
    <location>
        <begin position="228"/>
        <end position="246"/>
    </location>
</feature>
<dbReference type="HOGENOM" id="CLU_051446_0_0_1"/>
<feature type="domain" description="MHYT" evidence="3">
    <location>
        <begin position="11"/>
        <end position="254"/>
    </location>
</feature>
<name>K3WIP7_GLOUD</name>
<feature type="transmembrane region" description="Helical" evidence="2">
    <location>
        <begin position="16"/>
        <end position="35"/>
    </location>
</feature>
<feature type="transmembrane region" description="Helical" evidence="2">
    <location>
        <begin position="47"/>
        <end position="69"/>
    </location>
</feature>
<accession>K3WIP7</accession>
<dbReference type="EnsemblProtists" id="PYU1_T004839">
    <property type="protein sequence ID" value="PYU1_T004839"/>
    <property type="gene ID" value="PYU1_G004828"/>
</dbReference>
<reference evidence="4" key="3">
    <citation type="submission" date="2015-02" db="UniProtKB">
        <authorList>
            <consortium name="EnsemblProtists"/>
        </authorList>
    </citation>
    <scope>IDENTIFICATION</scope>
    <source>
        <strain evidence="4">DAOM BR144</strain>
    </source>
</reference>
<dbReference type="STRING" id="431595.K3WIP7"/>
<dbReference type="Pfam" id="PF03707">
    <property type="entry name" value="MHYT"/>
    <property type="match status" value="2"/>
</dbReference>
<proteinExistence type="predicted"/>
<feature type="compositionally biased region" description="Polar residues" evidence="1">
    <location>
        <begin position="307"/>
        <end position="349"/>
    </location>
</feature>
<dbReference type="Proteomes" id="UP000019132">
    <property type="component" value="Unassembled WGS sequence"/>
</dbReference>
<feature type="transmembrane region" description="Helical" evidence="2">
    <location>
        <begin position="159"/>
        <end position="180"/>
    </location>
</feature>
<dbReference type="PROSITE" id="PS50924">
    <property type="entry name" value="MHYT"/>
    <property type="match status" value="1"/>
</dbReference>
<dbReference type="EMBL" id="GL376564">
    <property type="status" value="NOT_ANNOTATED_CDS"/>
    <property type="molecule type" value="Genomic_DNA"/>
</dbReference>
<reference evidence="5" key="1">
    <citation type="journal article" date="2010" name="Genome Biol.">
        <title>Genome sequence of the necrotrophic plant pathogen Pythium ultimum reveals original pathogenicity mechanisms and effector repertoire.</title>
        <authorList>
            <person name="Levesque C.A."/>
            <person name="Brouwer H."/>
            <person name="Cano L."/>
            <person name="Hamilton J.P."/>
            <person name="Holt C."/>
            <person name="Huitema E."/>
            <person name="Raffaele S."/>
            <person name="Robideau G.P."/>
            <person name="Thines M."/>
            <person name="Win J."/>
            <person name="Zerillo M.M."/>
            <person name="Beakes G.W."/>
            <person name="Boore J.L."/>
            <person name="Busam D."/>
            <person name="Dumas B."/>
            <person name="Ferriera S."/>
            <person name="Fuerstenberg S.I."/>
            <person name="Gachon C.M."/>
            <person name="Gaulin E."/>
            <person name="Govers F."/>
            <person name="Grenville-Briggs L."/>
            <person name="Horner N."/>
            <person name="Hostetler J."/>
            <person name="Jiang R.H."/>
            <person name="Johnson J."/>
            <person name="Krajaejun T."/>
            <person name="Lin H."/>
            <person name="Meijer H.J."/>
            <person name="Moore B."/>
            <person name="Morris P."/>
            <person name="Phuntmart V."/>
            <person name="Puiu D."/>
            <person name="Shetty J."/>
            <person name="Stajich J.E."/>
            <person name="Tripathy S."/>
            <person name="Wawra S."/>
            <person name="van West P."/>
            <person name="Whitty B.R."/>
            <person name="Coutinho P.M."/>
            <person name="Henrissat B."/>
            <person name="Martin F."/>
            <person name="Thomas P.D."/>
            <person name="Tyler B.M."/>
            <person name="De Vries R.P."/>
            <person name="Kamoun S."/>
            <person name="Yandell M."/>
            <person name="Tisserat N."/>
            <person name="Buell C.R."/>
        </authorList>
    </citation>
    <scope>NUCLEOTIDE SEQUENCE</scope>
    <source>
        <strain evidence="5">DAOM:BR144</strain>
    </source>
</reference>
<evidence type="ECO:0000313" key="4">
    <source>
        <dbReference type="EnsemblProtists" id="PYU1_T004839"/>
    </source>
</evidence>
<keyword evidence="2" id="KW-0812">Transmembrane</keyword>
<dbReference type="InParanoid" id="K3WIP7"/>
<dbReference type="OMA" id="WRIQESK"/>
<sequence length="436" mass="47403">MDNVVQIHQHWSVNTIWLSYLIAVTGSYCTIQLMEQWRIQESKRRKLVLLMISAFALGGCGIWCMHFTGMGALAMTLDDGSVLEVDFEGGMTILSLIFPVLGVFVGLKIASEDPFFLEMEQSRRKEILAQDLQKMTLESMMKRGQVARKLKFIALFSRLWRIGIGGFFAALGVLGMHYLGMIAQRTNASLHFNAGVIVLSSVVAFVTANAAFWILFRALTFWPQFESLRIGSALIMGIAVCGTHYTGMGAASYEYSAENYADATHFLIDGARASTIASHGSLLACYWMSTFAVVISLRNQVLESVASRSKTTNPRTGNHTGNHSAAQSVNRHGASQLSQAPEPSSNHTPAATKPAGPSGPSMPPSGPRGANITGGNTRIAPQPPVMTVLELYLSDGSRLEMDFEIVVTIVSLLFPIVGVSVGLQIASRDPFFVEVE</sequence>
<dbReference type="VEuPathDB" id="FungiDB:PYU1_G004828"/>
<evidence type="ECO:0000256" key="1">
    <source>
        <dbReference type="SAM" id="MobiDB-lite"/>
    </source>
</evidence>
<dbReference type="AlphaFoldDB" id="K3WIP7"/>
<keyword evidence="5" id="KW-1185">Reference proteome</keyword>
<feature type="transmembrane region" description="Helical" evidence="2">
    <location>
        <begin position="192"/>
        <end position="216"/>
    </location>
</feature>
<feature type="transmembrane region" description="Helical" evidence="2">
    <location>
        <begin position="276"/>
        <end position="297"/>
    </location>
</feature>
<evidence type="ECO:0000256" key="2">
    <source>
        <dbReference type="SAM" id="Phobius"/>
    </source>
</evidence>
<dbReference type="eggNOG" id="ENOG502S7QD">
    <property type="taxonomic scope" value="Eukaryota"/>
</dbReference>
<keyword evidence="2" id="KW-0472">Membrane</keyword>
<keyword evidence="2" id="KW-1133">Transmembrane helix</keyword>